<dbReference type="GO" id="GO:0006979">
    <property type="term" value="P:response to oxidative stress"/>
    <property type="evidence" value="ECO:0007669"/>
    <property type="project" value="TreeGrafter"/>
</dbReference>
<feature type="active site" description="Cysteine sulfenic acid (-SOH) intermediate; for peroxidase activity" evidence="5">
    <location>
        <position position="53"/>
    </location>
</feature>
<keyword evidence="7" id="KW-0575">Peroxidase</keyword>
<dbReference type="Pfam" id="PF00578">
    <property type="entry name" value="AhpC-TSA"/>
    <property type="match status" value="1"/>
</dbReference>
<dbReference type="SUPFAM" id="SSF52833">
    <property type="entry name" value="Thioredoxin-like"/>
    <property type="match status" value="1"/>
</dbReference>
<accession>A0A6N9T7B3</accession>
<dbReference type="InterPro" id="IPR019479">
    <property type="entry name" value="Peroxiredoxin_C"/>
</dbReference>
<dbReference type="AlphaFoldDB" id="A0A6N9T7B3"/>
<gene>
    <name evidence="7" type="ORF">GTK09_22285</name>
</gene>
<name>A0A6N9T7B3_9HYPH</name>
<dbReference type="PANTHER" id="PTHR10681:SF128">
    <property type="entry name" value="THIOREDOXIN-DEPENDENT PEROXIDE REDUCTASE, MITOCHONDRIAL"/>
    <property type="match status" value="1"/>
</dbReference>
<evidence type="ECO:0000256" key="4">
    <source>
        <dbReference type="ARBA" id="ARBA00037420"/>
    </source>
</evidence>
<dbReference type="GO" id="GO:0033554">
    <property type="term" value="P:cellular response to stress"/>
    <property type="evidence" value="ECO:0007669"/>
    <property type="project" value="TreeGrafter"/>
</dbReference>
<dbReference type="NCBIfam" id="NF009668">
    <property type="entry name" value="PRK13189.1"/>
    <property type="match status" value="1"/>
</dbReference>
<proteinExistence type="inferred from homology"/>
<dbReference type="Pfam" id="PF10417">
    <property type="entry name" value="1-cysPrx_C"/>
    <property type="match status" value="1"/>
</dbReference>
<evidence type="ECO:0000256" key="1">
    <source>
        <dbReference type="ARBA" id="ARBA00009796"/>
    </source>
</evidence>
<dbReference type="GO" id="GO:0045454">
    <property type="term" value="P:cell redox homeostasis"/>
    <property type="evidence" value="ECO:0007669"/>
    <property type="project" value="TreeGrafter"/>
</dbReference>
<dbReference type="Proteomes" id="UP000469011">
    <property type="component" value="Unassembled WGS sequence"/>
</dbReference>
<dbReference type="GO" id="GO:0005829">
    <property type="term" value="C:cytosol"/>
    <property type="evidence" value="ECO:0007669"/>
    <property type="project" value="TreeGrafter"/>
</dbReference>
<evidence type="ECO:0000259" key="6">
    <source>
        <dbReference type="PROSITE" id="PS51352"/>
    </source>
</evidence>
<dbReference type="GO" id="GO:0042744">
    <property type="term" value="P:hydrogen peroxide catabolic process"/>
    <property type="evidence" value="ECO:0007669"/>
    <property type="project" value="TreeGrafter"/>
</dbReference>
<dbReference type="PROSITE" id="PS51352">
    <property type="entry name" value="THIOREDOXIN_2"/>
    <property type="match status" value="1"/>
</dbReference>
<dbReference type="EMBL" id="JAAAMG010000024">
    <property type="protein sequence ID" value="NDW07150.1"/>
    <property type="molecule type" value="Genomic_DNA"/>
</dbReference>
<dbReference type="InterPro" id="IPR036249">
    <property type="entry name" value="Thioredoxin-like_sf"/>
</dbReference>
<evidence type="ECO:0000256" key="5">
    <source>
        <dbReference type="PIRSR" id="PIRSR000239-1"/>
    </source>
</evidence>
<evidence type="ECO:0000313" key="8">
    <source>
        <dbReference type="Proteomes" id="UP000469011"/>
    </source>
</evidence>
<evidence type="ECO:0000313" key="7">
    <source>
        <dbReference type="EMBL" id="NDW07150.1"/>
    </source>
</evidence>
<dbReference type="InterPro" id="IPR050217">
    <property type="entry name" value="Peroxiredoxin"/>
</dbReference>
<dbReference type="PIRSF" id="PIRSF000239">
    <property type="entry name" value="AHPC"/>
    <property type="match status" value="1"/>
</dbReference>
<evidence type="ECO:0000256" key="3">
    <source>
        <dbReference type="ARBA" id="ARBA00032824"/>
    </source>
</evidence>
<dbReference type="Gene3D" id="3.40.30.10">
    <property type="entry name" value="Glutaredoxin"/>
    <property type="match status" value="1"/>
</dbReference>
<comment type="similarity">
    <text evidence="1">Belongs to the peroxiredoxin family. AhpC/Prx1 subfamily.</text>
</comment>
<dbReference type="PANTHER" id="PTHR10681">
    <property type="entry name" value="THIOREDOXIN PEROXIDASE"/>
    <property type="match status" value="1"/>
</dbReference>
<keyword evidence="2 7" id="KW-0560">Oxidoreductase</keyword>
<feature type="domain" description="Thioredoxin" evidence="6">
    <location>
        <begin position="12"/>
        <end position="167"/>
    </location>
</feature>
<evidence type="ECO:0000256" key="2">
    <source>
        <dbReference type="ARBA" id="ARBA00023002"/>
    </source>
</evidence>
<protein>
    <recommendedName>
        <fullName evidence="3">Thioredoxin peroxidase</fullName>
    </recommendedName>
</protein>
<dbReference type="InterPro" id="IPR024706">
    <property type="entry name" value="Peroxiredoxin_AhpC-typ"/>
</dbReference>
<reference evidence="7 8" key="1">
    <citation type="submission" date="2020-01" db="EMBL/GenBank/DDBJ databases">
        <title>Jiella pacifica sp. nov.</title>
        <authorList>
            <person name="Xue Z."/>
            <person name="Zhu S."/>
            <person name="Chen J."/>
            <person name="Yang J."/>
        </authorList>
    </citation>
    <scope>NUCLEOTIDE SEQUENCE [LARGE SCALE GENOMIC DNA]</scope>
    <source>
        <strain evidence="7 8">40Bstr34</strain>
    </source>
</reference>
<comment type="caution">
    <text evidence="7">The sequence shown here is derived from an EMBL/GenBank/DDBJ whole genome shotgun (WGS) entry which is preliminary data.</text>
</comment>
<dbReference type="RefSeq" id="WP_163465603.1">
    <property type="nucleotide sequence ID" value="NZ_JAAAMG010000024.1"/>
</dbReference>
<dbReference type="GO" id="GO:0008379">
    <property type="term" value="F:thioredoxin peroxidase activity"/>
    <property type="evidence" value="ECO:0007669"/>
    <property type="project" value="TreeGrafter"/>
</dbReference>
<keyword evidence="8" id="KW-1185">Reference proteome</keyword>
<dbReference type="InterPro" id="IPR013766">
    <property type="entry name" value="Thioredoxin_domain"/>
</dbReference>
<organism evidence="7 8">
    <name type="scientific">Jiella pacifica</name>
    <dbReference type="NCBI Taxonomy" id="2696469"/>
    <lineage>
        <taxon>Bacteria</taxon>
        <taxon>Pseudomonadati</taxon>
        <taxon>Pseudomonadota</taxon>
        <taxon>Alphaproteobacteria</taxon>
        <taxon>Hyphomicrobiales</taxon>
        <taxon>Aurantimonadaceae</taxon>
        <taxon>Jiella</taxon>
    </lineage>
</organism>
<comment type="function">
    <text evidence="4">Thiol-specific peroxidase that catalyzes the reduction of hydrogen peroxide and organic hydroperoxides to water and alcohols, respectively. Plays a role in cell protection against oxidative stress by detoxifying peroxides.</text>
</comment>
<sequence length="213" mass="23454">MSHPTPLAPFQPRIGDAAPDFSCRTTRGELALSDYRGRWLVFFSHPADFTPVCTSEFVAFARAANEFDAIGCDLLGLSVDSLFSHLAWVRAIEERFSLKIPFPVCEDPSMAIARAYGMLDAAAGTSATVRGLFVIDPQGIVRMSSFYPMSTGRSVAEVLRTVRALQLSDGHDVATPEGWQPGDEIIDFADMVREDGLGISEWLYRTRTLEVTK</sequence>
<dbReference type="InterPro" id="IPR000866">
    <property type="entry name" value="AhpC/TSA"/>
</dbReference>